<dbReference type="Proteomes" id="UP000015102">
    <property type="component" value="Unassembled WGS sequence"/>
</dbReference>
<evidence type="ECO:0000313" key="2">
    <source>
        <dbReference type="EnsemblMetazoa" id="MESCA001591-PA"/>
    </source>
</evidence>
<dbReference type="Pfam" id="PF12937">
    <property type="entry name" value="F-box-like"/>
    <property type="match status" value="1"/>
</dbReference>
<accession>T1GE33</accession>
<dbReference type="PROSITE" id="PS50181">
    <property type="entry name" value="FBOX"/>
    <property type="match status" value="1"/>
</dbReference>
<proteinExistence type="predicted"/>
<dbReference type="InterPro" id="IPR001810">
    <property type="entry name" value="F-box_dom"/>
</dbReference>
<dbReference type="AlphaFoldDB" id="T1GE33"/>
<reference evidence="2" key="2">
    <citation type="submission" date="2015-06" db="UniProtKB">
        <authorList>
            <consortium name="EnsemblMetazoa"/>
        </authorList>
    </citation>
    <scope>IDENTIFICATION</scope>
</reference>
<reference evidence="3" key="1">
    <citation type="submission" date="2013-02" db="EMBL/GenBank/DDBJ databases">
        <authorList>
            <person name="Hughes D."/>
        </authorList>
    </citation>
    <scope>NUCLEOTIDE SEQUENCE</scope>
    <source>
        <strain>Durham</strain>
        <strain evidence="3">NC isolate 2 -- Noor lab</strain>
    </source>
</reference>
<dbReference type="EnsemblMetazoa" id="MESCA001591-RA">
    <property type="protein sequence ID" value="MESCA001591-PA"/>
    <property type="gene ID" value="MESCA001591"/>
</dbReference>
<dbReference type="Gene3D" id="3.80.10.10">
    <property type="entry name" value="Ribonuclease Inhibitor"/>
    <property type="match status" value="1"/>
</dbReference>
<feature type="domain" description="F-box" evidence="1">
    <location>
        <begin position="1"/>
        <end position="46"/>
    </location>
</feature>
<protein>
    <recommendedName>
        <fullName evidence="1">F-box domain-containing protein</fullName>
    </recommendedName>
</protein>
<dbReference type="InterPro" id="IPR032675">
    <property type="entry name" value="LRR_dom_sf"/>
</dbReference>
<name>T1GE33_MEGSC</name>
<dbReference type="EMBL" id="CAQQ02394796">
    <property type="status" value="NOT_ANNOTATED_CDS"/>
    <property type="molecule type" value="Genomic_DNA"/>
</dbReference>
<sequence>MDFLELPEDVLHHVVSFLSLNSLKNLSRTCKYLFYFTEKQITKKSVIHFQYPPGKEELRRIEEFRRNGYPNLKLTEKPKYELGSKLTLQNVYVMSSLSHLSNDCLEYVAEHPKVQNVYLCVCSRQPADLSSLKIHISS</sequence>
<evidence type="ECO:0000259" key="1">
    <source>
        <dbReference type="PROSITE" id="PS50181"/>
    </source>
</evidence>
<dbReference type="HOGENOM" id="CLU_1857565_0_0_1"/>
<dbReference type="SUPFAM" id="SSF81383">
    <property type="entry name" value="F-box domain"/>
    <property type="match status" value="1"/>
</dbReference>
<organism evidence="2 3">
    <name type="scientific">Megaselia scalaris</name>
    <name type="common">Humpbacked fly</name>
    <name type="synonym">Phora scalaris</name>
    <dbReference type="NCBI Taxonomy" id="36166"/>
    <lineage>
        <taxon>Eukaryota</taxon>
        <taxon>Metazoa</taxon>
        <taxon>Ecdysozoa</taxon>
        <taxon>Arthropoda</taxon>
        <taxon>Hexapoda</taxon>
        <taxon>Insecta</taxon>
        <taxon>Pterygota</taxon>
        <taxon>Neoptera</taxon>
        <taxon>Endopterygota</taxon>
        <taxon>Diptera</taxon>
        <taxon>Brachycera</taxon>
        <taxon>Muscomorpha</taxon>
        <taxon>Platypezoidea</taxon>
        <taxon>Phoridae</taxon>
        <taxon>Megaseliini</taxon>
        <taxon>Megaselia</taxon>
    </lineage>
</organism>
<evidence type="ECO:0000313" key="3">
    <source>
        <dbReference type="Proteomes" id="UP000015102"/>
    </source>
</evidence>
<dbReference type="CDD" id="cd09917">
    <property type="entry name" value="F-box_SF"/>
    <property type="match status" value="1"/>
</dbReference>
<dbReference type="InterPro" id="IPR036047">
    <property type="entry name" value="F-box-like_dom_sf"/>
</dbReference>
<keyword evidence="3" id="KW-1185">Reference proteome</keyword>